<evidence type="ECO:0000313" key="1">
    <source>
        <dbReference type="EMBL" id="KAK3237825.1"/>
    </source>
</evidence>
<keyword evidence="2" id="KW-1185">Reference proteome</keyword>
<name>A0AAE0BKT5_9CHLO</name>
<evidence type="ECO:0000313" key="2">
    <source>
        <dbReference type="Proteomes" id="UP001190700"/>
    </source>
</evidence>
<dbReference type="AlphaFoldDB" id="A0AAE0BKT5"/>
<dbReference type="EMBL" id="LGRX02034428">
    <property type="protein sequence ID" value="KAK3237825.1"/>
    <property type="molecule type" value="Genomic_DNA"/>
</dbReference>
<comment type="caution">
    <text evidence="1">The sequence shown here is derived from an EMBL/GenBank/DDBJ whole genome shotgun (WGS) entry which is preliminary data.</text>
</comment>
<sequence>MCAFLDDAFFMGPPTVAALAYGTDMEKAVAIGSDISELLLEKWFRYHWHSRPAGAEDGNEKNSGSFFISPLLKHGGGQRCGVGRVGHFRRAAGSGIFAGPAAGSFDYDEEWESAQYEILGEIMTLEGPLQGVPEAAVERTHDLVEASLLQQGASSESALAFAGATAWDLPGESWAAIRPEAKRRIKLVKRWGEIMLGAIPAVLPAGSSQGSSGGSVTLSSAQLAELMKQAVTAALFAQSGWLGPSGDGGAASPAEWKRPARALEAGEFPEMRWAVPALEDEDCDIDELPGAHAATLHHWEAGKGSIAPVPGEASGAGLVGGLPRGRFGLAREGLGAWGGLEAVMVGAKGEVEMHDSGGMGAGFYTVLRKVKTDKQHRLMVYFKTGPTTRQRRTACCL</sequence>
<dbReference type="Proteomes" id="UP001190700">
    <property type="component" value="Unassembled WGS sequence"/>
</dbReference>
<protein>
    <submittedName>
        <fullName evidence="1">Uncharacterized protein</fullName>
    </submittedName>
</protein>
<organism evidence="1 2">
    <name type="scientific">Cymbomonas tetramitiformis</name>
    <dbReference type="NCBI Taxonomy" id="36881"/>
    <lineage>
        <taxon>Eukaryota</taxon>
        <taxon>Viridiplantae</taxon>
        <taxon>Chlorophyta</taxon>
        <taxon>Pyramimonadophyceae</taxon>
        <taxon>Pyramimonadales</taxon>
        <taxon>Pyramimonadaceae</taxon>
        <taxon>Cymbomonas</taxon>
    </lineage>
</organism>
<reference evidence="1 2" key="1">
    <citation type="journal article" date="2015" name="Genome Biol. Evol.">
        <title>Comparative Genomics of a Bacterivorous Green Alga Reveals Evolutionary Causalities and Consequences of Phago-Mixotrophic Mode of Nutrition.</title>
        <authorList>
            <person name="Burns J.A."/>
            <person name="Paasch A."/>
            <person name="Narechania A."/>
            <person name="Kim E."/>
        </authorList>
    </citation>
    <scope>NUCLEOTIDE SEQUENCE [LARGE SCALE GENOMIC DNA]</scope>
    <source>
        <strain evidence="1 2">PLY_AMNH</strain>
    </source>
</reference>
<accession>A0AAE0BKT5</accession>
<proteinExistence type="predicted"/>
<gene>
    <name evidence="1" type="ORF">CYMTET_52127</name>
</gene>